<evidence type="ECO:0000313" key="1">
    <source>
        <dbReference type="EMBL" id="NOJ83468.1"/>
    </source>
</evidence>
<protein>
    <submittedName>
        <fullName evidence="1">Uncharacterized protein</fullName>
    </submittedName>
</protein>
<dbReference type="Proteomes" id="UP000533080">
    <property type="component" value="Unassembled WGS sequence"/>
</dbReference>
<reference evidence="1 2" key="1">
    <citation type="submission" date="2020-05" db="EMBL/GenBank/DDBJ databases">
        <authorList>
            <person name="Whitworth D."/>
        </authorList>
    </citation>
    <scope>NUCLEOTIDE SEQUENCE [LARGE SCALE GENOMIC DNA]</scope>
    <source>
        <strain evidence="1 2">AM005</strain>
    </source>
</reference>
<organism evidence="1 2">
    <name type="scientific">Myxococcus xanthus</name>
    <dbReference type="NCBI Taxonomy" id="34"/>
    <lineage>
        <taxon>Bacteria</taxon>
        <taxon>Pseudomonadati</taxon>
        <taxon>Myxococcota</taxon>
        <taxon>Myxococcia</taxon>
        <taxon>Myxococcales</taxon>
        <taxon>Cystobacterineae</taxon>
        <taxon>Myxococcaceae</taxon>
        <taxon>Myxococcus</taxon>
    </lineage>
</organism>
<dbReference type="EMBL" id="JABFNT010000198">
    <property type="protein sequence ID" value="NOJ83468.1"/>
    <property type="molecule type" value="Genomic_DNA"/>
</dbReference>
<accession>A0A7Y4IQH2</accession>
<sequence length="469" mass="50233">MSKLLSIGSPSLVADLVGQNEKLSISQASLADGASLSGVELLYLNGFELSGQELVKAGLIAQAFEKGIPVLYEMSDPDAMAQVSAFTCNARLVLLQPLKSRRASYISILDPHGMQQIGFTQEETRLFMHAKSPKGGAASRKTFTPAYADYESSAPVYRVASNPGALARLVRTHLDKFSEVDQFVGTTSFFASGSNNLPEHAKREGYVDLGPQSWTPDSKNAPGCHGQLNVNFMYGLYSVTSPNYKYLEIQTVGTGCSITGSPQPNDWDSGYYQEQIEVSYGPSSSTLPSGSAIDKTAPLNAVNSSSVAATTGFSLGVSGGGDSSGPEASVSATYDSSKTTTINLTDWAVINQSPPTQGNWKFNMNTASDGKPYTVGSPGSLVWTGFLQFGVRGTPVLSRNNNMPTNETVWRFPNNCTDTLPFSFNITQHIARCQITWSNGFTYTTNTPKNAIWCGIQASFNLGTVKPTP</sequence>
<evidence type="ECO:0000313" key="2">
    <source>
        <dbReference type="Proteomes" id="UP000533080"/>
    </source>
</evidence>
<dbReference type="RefSeq" id="WP_171445229.1">
    <property type="nucleotide sequence ID" value="NZ_JABFNS010000003.1"/>
</dbReference>
<name>A0A7Y4IQH2_MYXXA</name>
<proteinExistence type="predicted"/>
<gene>
    <name evidence="1" type="ORF">HNV28_35035</name>
</gene>
<comment type="caution">
    <text evidence="1">The sequence shown here is derived from an EMBL/GenBank/DDBJ whole genome shotgun (WGS) entry which is preliminary data.</text>
</comment>
<dbReference type="AlphaFoldDB" id="A0A7Y4IQH2"/>